<dbReference type="InterPro" id="IPR029030">
    <property type="entry name" value="Caspase-like_dom_sf"/>
</dbReference>
<dbReference type="PRINTS" id="PR00376">
    <property type="entry name" value="IL1BCENZYME"/>
</dbReference>
<evidence type="ECO:0000256" key="2">
    <source>
        <dbReference type="ARBA" id="ARBA00022703"/>
    </source>
</evidence>
<dbReference type="GO" id="GO:0006508">
    <property type="term" value="P:proteolysis"/>
    <property type="evidence" value="ECO:0007669"/>
    <property type="project" value="InterPro"/>
</dbReference>
<dbReference type="Ensembl" id="ENSVKKT00000023845.1">
    <property type="protein sequence ID" value="ENSVKKP00000023265.1"/>
    <property type="gene ID" value="ENSVKKG00000015440.1"/>
</dbReference>
<dbReference type="SMART" id="SM00115">
    <property type="entry name" value="CASc"/>
    <property type="match status" value="1"/>
</dbReference>
<dbReference type="PANTHER" id="PTHR48169">
    <property type="entry name" value="DED DOMAIN-CONTAINING PROTEIN"/>
    <property type="match status" value="1"/>
</dbReference>
<dbReference type="GO" id="GO:0005737">
    <property type="term" value="C:cytoplasm"/>
    <property type="evidence" value="ECO:0007669"/>
    <property type="project" value="UniProtKB-ARBA"/>
</dbReference>
<evidence type="ECO:0000313" key="4">
    <source>
        <dbReference type="Ensembl" id="ENSVKKP00000023265.1"/>
    </source>
</evidence>
<feature type="domain" description="Caspase family p20" evidence="3">
    <location>
        <begin position="5"/>
        <end position="131"/>
    </location>
</feature>
<keyword evidence="5" id="KW-1185">Reference proteome</keyword>
<evidence type="ECO:0000259" key="3">
    <source>
        <dbReference type="PROSITE" id="PS50208"/>
    </source>
</evidence>
<dbReference type="GO" id="GO:0043067">
    <property type="term" value="P:regulation of programmed cell death"/>
    <property type="evidence" value="ECO:0007669"/>
    <property type="project" value="UniProtKB-ARBA"/>
</dbReference>
<accession>A0A8D2LKF2</accession>
<evidence type="ECO:0000256" key="1">
    <source>
        <dbReference type="ARBA" id="ARBA00010134"/>
    </source>
</evidence>
<dbReference type="Proteomes" id="UP000694545">
    <property type="component" value="Unplaced"/>
</dbReference>
<keyword evidence="2" id="KW-0053">Apoptosis</keyword>
<comment type="similarity">
    <text evidence="1">Belongs to the peptidase C14A family.</text>
</comment>
<dbReference type="GO" id="GO:0006915">
    <property type="term" value="P:apoptotic process"/>
    <property type="evidence" value="ECO:0007669"/>
    <property type="project" value="UniProtKB-KW"/>
</dbReference>
<organism evidence="4 5">
    <name type="scientific">Varanus komodoensis</name>
    <name type="common">Komodo dragon</name>
    <dbReference type="NCBI Taxonomy" id="61221"/>
    <lineage>
        <taxon>Eukaryota</taxon>
        <taxon>Metazoa</taxon>
        <taxon>Chordata</taxon>
        <taxon>Craniata</taxon>
        <taxon>Vertebrata</taxon>
        <taxon>Euteleostomi</taxon>
        <taxon>Lepidosauria</taxon>
        <taxon>Squamata</taxon>
        <taxon>Bifurcata</taxon>
        <taxon>Unidentata</taxon>
        <taxon>Episquamata</taxon>
        <taxon>Toxicofera</taxon>
        <taxon>Anguimorpha</taxon>
        <taxon>Paleoanguimorpha</taxon>
        <taxon>Varanoidea</taxon>
        <taxon>Varanidae</taxon>
        <taxon>Varanus</taxon>
    </lineage>
</organism>
<dbReference type="PROSITE" id="PS50208">
    <property type="entry name" value="CASPASE_P20"/>
    <property type="match status" value="1"/>
</dbReference>
<evidence type="ECO:0000313" key="5">
    <source>
        <dbReference type="Proteomes" id="UP000694545"/>
    </source>
</evidence>
<dbReference type="InterPro" id="IPR015917">
    <property type="entry name" value="Pept_C14A"/>
</dbReference>
<sequence length="139" mass="15825">MSHRGKNRALLIVNCEFHSRWSSEELQSRPGAKREAKRLFNALSKCNYAVKVHYDLTAKEIEDIYEEECYAEQGDCFISIISSHGTEGSIFDCEGQPVQLTRIFNILSPQRSHNLVGKPKIFFIQVKGGAQAYNFSTCF</sequence>
<dbReference type="Pfam" id="PF00656">
    <property type="entry name" value="Peptidase_C14"/>
    <property type="match status" value="1"/>
</dbReference>
<reference evidence="4" key="1">
    <citation type="submission" date="2025-08" db="UniProtKB">
        <authorList>
            <consortium name="Ensembl"/>
        </authorList>
    </citation>
    <scope>IDENTIFICATION</scope>
</reference>
<dbReference type="GO" id="GO:0004197">
    <property type="term" value="F:cysteine-type endopeptidase activity"/>
    <property type="evidence" value="ECO:0007669"/>
    <property type="project" value="InterPro"/>
</dbReference>
<dbReference type="InterPro" id="IPR011600">
    <property type="entry name" value="Pept_C14_caspase"/>
</dbReference>
<dbReference type="Gene3D" id="3.40.50.1460">
    <property type="match status" value="1"/>
</dbReference>
<dbReference type="AlphaFoldDB" id="A0A8D2LKF2"/>
<dbReference type="PANTHER" id="PTHR48169:SF7">
    <property type="entry name" value="CASPASE 10"/>
    <property type="match status" value="1"/>
</dbReference>
<dbReference type="SUPFAM" id="SSF52129">
    <property type="entry name" value="Caspase-like"/>
    <property type="match status" value="1"/>
</dbReference>
<reference evidence="4" key="2">
    <citation type="submission" date="2025-09" db="UniProtKB">
        <authorList>
            <consortium name="Ensembl"/>
        </authorList>
    </citation>
    <scope>IDENTIFICATION</scope>
</reference>
<protein>
    <recommendedName>
        <fullName evidence="3">Caspase family p20 domain-containing protein</fullName>
    </recommendedName>
</protein>
<name>A0A8D2LKF2_VARKO</name>
<proteinExistence type="inferred from homology"/>
<dbReference type="InterPro" id="IPR001309">
    <property type="entry name" value="Pept_C14_p20"/>
</dbReference>